<evidence type="ECO:0000313" key="2">
    <source>
        <dbReference type="EMBL" id="NWH85115.1"/>
    </source>
</evidence>
<feature type="non-terminal residue" evidence="2">
    <location>
        <position position="1"/>
    </location>
</feature>
<dbReference type="PANTHER" id="PTHR31493">
    <property type="entry name" value="NAZO FAMILY MEMBER"/>
    <property type="match status" value="1"/>
</dbReference>
<protein>
    <submittedName>
        <fullName evidence="2">CS012 protein</fullName>
    </submittedName>
</protein>
<evidence type="ECO:0000256" key="1">
    <source>
        <dbReference type="ARBA" id="ARBA00029457"/>
    </source>
</evidence>
<dbReference type="AlphaFoldDB" id="A0A850XXL9"/>
<dbReference type="EMBL" id="WEIU01003997">
    <property type="protein sequence ID" value="NWH85115.1"/>
    <property type="molecule type" value="Genomic_DNA"/>
</dbReference>
<accession>A0A850XXL9</accession>
<comment type="caution">
    <text evidence="2">The sequence shown here is derived from an EMBL/GenBank/DDBJ whole genome shotgun (WGS) entry which is preliminary data.</text>
</comment>
<dbReference type="Pfam" id="PF20721">
    <property type="entry name" value="C19orf12"/>
    <property type="match status" value="1"/>
</dbReference>
<dbReference type="InterPro" id="IPR033369">
    <property type="entry name" value="C19orf12"/>
</dbReference>
<feature type="non-terminal residue" evidence="2">
    <location>
        <position position="126"/>
    </location>
</feature>
<comment type="similarity">
    <text evidence="1">Belongs to the C19orf12 family.</text>
</comment>
<sequence length="126" mass="13229">PISVEDAMALLSHVASVEKLRIAYKHSQRGALLAGTAALAGGLLGGPPGIFIGGAVGGLLGWITSGQFKSVPQILKELPDAEKRKLYAAVKAVVKNLQWSDVSQLFHLAMANPTVRAKLVGVLNDY</sequence>
<gene>
    <name evidence="2" type="primary">Cs012_1</name>
    <name evidence="2" type="ORF">AEGCAU_R07865</name>
</gene>
<name>A0A850XXL9_AEGCA</name>
<dbReference type="Proteomes" id="UP000628412">
    <property type="component" value="Unassembled WGS sequence"/>
</dbReference>
<organism evidence="2 3">
    <name type="scientific">Aegithalos caudatus</name>
    <name type="common">Long-tailed tit</name>
    <name type="synonym">Acredula caudata</name>
    <dbReference type="NCBI Taxonomy" id="73327"/>
    <lineage>
        <taxon>Eukaryota</taxon>
        <taxon>Metazoa</taxon>
        <taxon>Chordata</taxon>
        <taxon>Craniata</taxon>
        <taxon>Vertebrata</taxon>
        <taxon>Euteleostomi</taxon>
        <taxon>Archelosauria</taxon>
        <taxon>Archosauria</taxon>
        <taxon>Dinosauria</taxon>
        <taxon>Saurischia</taxon>
        <taxon>Theropoda</taxon>
        <taxon>Coelurosauria</taxon>
        <taxon>Aves</taxon>
        <taxon>Neognathae</taxon>
        <taxon>Neoaves</taxon>
        <taxon>Telluraves</taxon>
        <taxon>Australaves</taxon>
        <taxon>Passeriformes</taxon>
        <taxon>Sylvioidea</taxon>
        <taxon>Aegithalidae</taxon>
        <taxon>Aegithalos</taxon>
    </lineage>
</organism>
<evidence type="ECO:0000313" key="3">
    <source>
        <dbReference type="Proteomes" id="UP000628412"/>
    </source>
</evidence>
<proteinExistence type="inferred from homology"/>
<dbReference type="PANTHER" id="PTHR31493:SF1">
    <property type="entry name" value="PROTEIN C19ORF12"/>
    <property type="match status" value="1"/>
</dbReference>
<reference evidence="2" key="1">
    <citation type="submission" date="2019-10" db="EMBL/GenBank/DDBJ databases">
        <title>Bird 10,000 Genomes (B10K) Project - Family phase.</title>
        <authorList>
            <person name="Zhang G."/>
        </authorList>
    </citation>
    <scope>NUCLEOTIDE SEQUENCE</scope>
    <source>
        <strain evidence="2">B10K-DU-002-10</strain>
        <tissue evidence="2">Muscle</tissue>
    </source>
</reference>
<keyword evidence="3" id="KW-1185">Reference proteome</keyword>